<feature type="transmembrane region" description="Helical" evidence="1">
    <location>
        <begin position="168"/>
        <end position="193"/>
    </location>
</feature>
<protein>
    <recommendedName>
        <fullName evidence="4">GAP family protein</fullName>
    </recommendedName>
</protein>
<gene>
    <name evidence="2" type="ORF">GCM10011409_35650</name>
</gene>
<feature type="transmembrane region" description="Helical" evidence="1">
    <location>
        <begin position="133"/>
        <end position="156"/>
    </location>
</feature>
<feature type="transmembrane region" description="Helical" evidence="1">
    <location>
        <begin position="95"/>
        <end position="112"/>
    </location>
</feature>
<reference evidence="2" key="2">
    <citation type="submission" date="2020-09" db="EMBL/GenBank/DDBJ databases">
        <authorList>
            <person name="Sun Q."/>
            <person name="Zhou Y."/>
        </authorList>
    </citation>
    <scope>NUCLEOTIDE SEQUENCE</scope>
    <source>
        <strain evidence="2">CGMCC 1.15454</strain>
    </source>
</reference>
<accession>A0A9W5U088</accession>
<comment type="caution">
    <text evidence="2">The sequence shown here is derived from an EMBL/GenBank/DDBJ whole genome shotgun (WGS) entry which is preliminary data.</text>
</comment>
<evidence type="ECO:0000313" key="3">
    <source>
        <dbReference type="Proteomes" id="UP000621492"/>
    </source>
</evidence>
<name>A0A9W5U088_9BACI</name>
<keyword evidence="3" id="KW-1185">Reference proteome</keyword>
<feature type="transmembrane region" description="Helical" evidence="1">
    <location>
        <begin position="16"/>
        <end position="43"/>
    </location>
</feature>
<keyword evidence="1" id="KW-0472">Membrane</keyword>
<keyword evidence="1" id="KW-0812">Transmembrane</keyword>
<dbReference type="EMBL" id="BMJD01000038">
    <property type="protein sequence ID" value="GGB54919.1"/>
    <property type="molecule type" value="Genomic_DNA"/>
</dbReference>
<reference evidence="2" key="1">
    <citation type="journal article" date="2014" name="Int. J. Syst. Evol. Microbiol.">
        <title>Complete genome sequence of Corynebacterium casei LMG S-19264T (=DSM 44701T), isolated from a smear-ripened cheese.</title>
        <authorList>
            <consortium name="US DOE Joint Genome Institute (JGI-PGF)"/>
            <person name="Walter F."/>
            <person name="Albersmeier A."/>
            <person name="Kalinowski J."/>
            <person name="Ruckert C."/>
        </authorList>
    </citation>
    <scope>NUCLEOTIDE SEQUENCE</scope>
    <source>
        <strain evidence="2">CGMCC 1.15454</strain>
    </source>
</reference>
<evidence type="ECO:0008006" key="4">
    <source>
        <dbReference type="Google" id="ProtNLM"/>
    </source>
</evidence>
<keyword evidence="1" id="KW-1133">Transmembrane helix</keyword>
<evidence type="ECO:0000256" key="1">
    <source>
        <dbReference type="SAM" id="Phobius"/>
    </source>
</evidence>
<dbReference type="AlphaFoldDB" id="A0A9W5U088"/>
<dbReference type="Pfam" id="PF11139">
    <property type="entry name" value="SfLAP"/>
    <property type="match status" value="1"/>
</dbReference>
<proteinExistence type="predicted"/>
<dbReference type="Proteomes" id="UP000621492">
    <property type="component" value="Unassembled WGS sequence"/>
</dbReference>
<dbReference type="RefSeq" id="WP_102415880.1">
    <property type="nucleotide sequence ID" value="NZ_BMJD01000038.1"/>
</dbReference>
<evidence type="ECO:0000313" key="2">
    <source>
        <dbReference type="EMBL" id="GGB54919.1"/>
    </source>
</evidence>
<dbReference type="InterPro" id="IPR021315">
    <property type="entry name" value="Gap/Sap"/>
</dbReference>
<organism evidence="2 3">
    <name type="scientific">Lentibacillus populi</name>
    <dbReference type="NCBI Taxonomy" id="1827502"/>
    <lineage>
        <taxon>Bacteria</taxon>
        <taxon>Bacillati</taxon>
        <taxon>Bacillota</taxon>
        <taxon>Bacilli</taxon>
        <taxon>Bacillales</taxon>
        <taxon>Bacillaceae</taxon>
        <taxon>Lentibacillus</taxon>
    </lineage>
</organism>
<feature type="transmembrane region" description="Helical" evidence="1">
    <location>
        <begin position="55"/>
        <end position="75"/>
    </location>
</feature>
<sequence>MIESIEALLPSSSIDISIALLIISICALVDILSPGVLAVTAYLLLTQPNQLSSRLLVFLFITQFGYFLVGLLLYFGGDSLLDGIGQLSEFDYINWFYILFGAVIVLISFSKPKDTTKKRLISFIPQKTTMKGIIILGIIVFLIEFVTALPYFYSILLMNHLTIEPSSSIFIIIGYNLVMVLPSLLLLGVNIMFKERLQQFLNKIRSKLIEAPISSLLVAIGIVGAVFFNIGLRGILN</sequence>
<feature type="transmembrane region" description="Helical" evidence="1">
    <location>
        <begin position="213"/>
        <end position="236"/>
    </location>
</feature>